<dbReference type="InterPro" id="IPR013783">
    <property type="entry name" value="Ig-like_fold"/>
</dbReference>
<keyword evidence="5 8" id="KW-0472">Membrane</keyword>
<dbReference type="SUPFAM" id="SSF49265">
    <property type="entry name" value="Fibronectin type III"/>
    <property type="match status" value="1"/>
</dbReference>
<dbReference type="AlphaFoldDB" id="A0A3B4TBC8"/>
<keyword evidence="7" id="KW-0325">Glycoprotein</keyword>
<reference evidence="10" key="2">
    <citation type="submission" date="2025-09" db="UniProtKB">
        <authorList>
            <consortium name="Ensembl"/>
        </authorList>
    </citation>
    <scope>IDENTIFICATION</scope>
</reference>
<dbReference type="InterPro" id="IPR036116">
    <property type="entry name" value="FN3_sf"/>
</dbReference>
<proteinExistence type="predicted"/>
<dbReference type="GO" id="GO:0004896">
    <property type="term" value="F:cytokine receptor activity"/>
    <property type="evidence" value="ECO:0007669"/>
    <property type="project" value="TreeGrafter"/>
</dbReference>
<dbReference type="RefSeq" id="XP_022598885.1">
    <property type="nucleotide sequence ID" value="XM_022743164.1"/>
</dbReference>
<keyword evidence="6" id="KW-0675">Receptor</keyword>
<protein>
    <submittedName>
        <fullName evidence="10">Interleukin-21 receptor-like</fullName>
    </submittedName>
</protein>
<dbReference type="Proteomes" id="UP000261420">
    <property type="component" value="Unplaced"/>
</dbReference>
<evidence type="ECO:0000313" key="10">
    <source>
        <dbReference type="Ensembl" id="ENSSDUP00000003262.1"/>
    </source>
</evidence>
<evidence type="ECO:0000256" key="2">
    <source>
        <dbReference type="ARBA" id="ARBA00022692"/>
    </source>
</evidence>
<dbReference type="Ensembl" id="ENSSDUT00000003338.1">
    <property type="protein sequence ID" value="ENSSDUP00000003262.1"/>
    <property type="gene ID" value="ENSSDUG00000002502.1"/>
</dbReference>
<sequence length="463" mass="51802">MDWSSKPRLKLMLQNVFLLVSTSIVCLHGNPIAGEHSLHCVNDYLSTINCTLRFAPTENTSDSKSSYWLTLTRKTEQNTFVCKLTNTNEGYFCSVETSDPMDNEDDYDYLETFADIETFKISLCHNQNDGPDICKVLDGKYAPMTNIKPNAPSCLTVSHNSSQHHFTWKSTYEKCGPFTALVKNFKYQLRYFKRGDKHNDDNGVMSHDINTDRTSYSVDDQVFVSATEYAARVRSSPNLAFYKGQWSDWSPEVHWRTESAMNDLSKKTLISEMGKKVFISLSVIVPLVLLFCYAPVKKWRKSAFIPTPAPYFHTLYSDCQGDFKSWVITHENTADMLKVEASLQIDTLTKCEDVPEEDCQPQFDHLLTEGSAYSNIIGPVCDSSLLGVPYAVSTMAALSAPGDSLKSLTLSSQPGSPAEGDSGCWLCSDTSLDKDSPWYCNEYCTLSAFQQTSPVTVVAIGEA</sequence>
<evidence type="ECO:0000256" key="4">
    <source>
        <dbReference type="ARBA" id="ARBA00022989"/>
    </source>
</evidence>
<dbReference type="InterPro" id="IPR003961">
    <property type="entry name" value="FN3_dom"/>
</dbReference>
<evidence type="ECO:0000256" key="7">
    <source>
        <dbReference type="ARBA" id="ARBA00023180"/>
    </source>
</evidence>
<name>A0A3B4TBC8_SERDU</name>
<dbReference type="Gene3D" id="2.60.40.10">
    <property type="entry name" value="Immunoglobulins"/>
    <property type="match status" value="1"/>
</dbReference>
<keyword evidence="11" id="KW-1185">Reference proteome</keyword>
<feature type="transmembrane region" description="Helical" evidence="8">
    <location>
        <begin position="277"/>
        <end position="296"/>
    </location>
</feature>
<organism evidence="10 11">
    <name type="scientific">Seriola dumerili</name>
    <name type="common">Greater amberjack</name>
    <name type="synonym">Caranx dumerili</name>
    <dbReference type="NCBI Taxonomy" id="41447"/>
    <lineage>
        <taxon>Eukaryota</taxon>
        <taxon>Metazoa</taxon>
        <taxon>Chordata</taxon>
        <taxon>Craniata</taxon>
        <taxon>Vertebrata</taxon>
        <taxon>Euteleostomi</taxon>
        <taxon>Actinopterygii</taxon>
        <taxon>Neopterygii</taxon>
        <taxon>Teleostei</taxon>
        <taxon>Neoteleostei</taxon>
        <taxon>Acanthomorphata</taxon>
        <taxon>Carangaria</taxon>
        <taxon>Carangiformes</taxon>
        <taxon>Carangidae</taxon>
        <taxon>Seriola</taxon>
    </lineage>
</organism>
<dbReference type="GeneTree" id="ENSGT00940000167095"/>
<keyword evidence="2 8" id="KW-0812">Transmembrane</keyword>
<evidence type="ECO:0000313" key="11">
    <source>
        <dbReference type="Proteomes" id="UP000261420"/>
    </source>
</evidence>
<dbReference type="PANTHER" id="PTHR23037">
    <property type="entry name" value="CYTOKINE RECEPTOR"/>
    <property type="match status" value="1"/>
</dbReference>
<dbReference type="STRING" id="41447.ENSSDUP00000003262"/>
<feature type="signal peptide" evidence="9">
    <location>
        <begin position="1"/>
        <end position="29"/>
    </location>
</feature>
<feature type="chain" id="PRO_5017247733" evidence="9">
    <location>
        <begin position="30"/>
        <end position="463"/>
    </location>
</feature>
<dbReference type="CDD" id="cd00063">
    <property type="entry name" value="FN3"/>
    <property type="match status" value="1"/>
</dbReference>
<keyword evidence="4 8" id="KW-1133">Transmembrane helix</keyword>
<evidence type="ECO:0000256" key="8">
    <source>
        <dbReference type="SAM" id="Phobius"/>
    </source>
</evidence>
<dbReference type="PANTHER" id="PTHR23037:SF7">
    <property type="entry name" value="INTERLEUKIN-21 RECEPTOR"/>
    <property type="match status" value="1"/>
</dbReference>
<evidence type="ECO:0000256" key="1">
    <source>
        <dbReference type="ARBA" id="ARBA00004479"/>
    </source>
</evidence>
<dbReference type="KEGG" id="sdu:111220169"/>
<comment type="subcellular location">
    <subcellularLocation>
        <location evidence="1">Membrane</location>
        <topology evidence="1">Single-pass type I membrane protein</topology>
    </subcellularLocation>
</comment>
<accession>A0A3B4TBC8</accession>
<evidence type="ECO:0000256" key="9">
    <source>
        <dbReference type="SAM" id="SignalP"/>
    </source>
</evidence>
<evidence type="ECO:0000256" key="5">
    <source>
        <dbReference type="ARBA" id="ARBA00023136"/>
    </source>
</evidence>
<dbReference type="GeneID" id="111220169"/>
<dbReference type="GO" id="GO:0009897">
    <property type="term" value="C:external side of plasma membrane"/>
    <property type="evidence" value="ECO:0007669"/>
    <property type="project" value="TreeGrafter"/>
</dbReference>
<evidence type="ECO:0000256" key="3">
    <source>
        <dbReference type="ARBA" id="ARBA00022729"/>
    </source>
</evidence>
<dbReference type="OMA" id="CNEYCTL"/>
<reference evidence="10" key="1">
    <citation type="submission" date="2025-08" db="UniProtKB">
        <authorList>
            <consortium name="Ensembl"/>
        </authorList>
    </citation>
    <scope>IDENTIFICATION</scope>
</reference>
<evidence type="ECO:0000256" key="6">
    <source>
        <dbReference type="ARBA" id="ARBA00023170"/>
    </source>
</evidence>
<keyword evidence="3 9" id="KW-0732">Signal</keyword>